<accession>A0A7V6A5U3</accession>
<keyword evidence="1 3" id="KW-0732">Signal</keyword>
<sequence length="195" mass="21622">MPIGKRRFLAVILVVILFLGAGSAQAAEFSATMITKAGGMDIPGKVYVKGDKMRSEIQAAGHPVINILRPDKKVAWIIMPQQKAYMEMPINAGTQQQMLTLSEQQKAKLKKLGNETIDGYTCDKYATTMDHHGKSMKAFVWIPPDLGVPIKIVAEDGSFSMEYKEIRPGGVEDSRFEPPQDYTKMKMPFAMPQGK</sequence>
<evidence type="ECO:0000313" key="5">
    <source>
        <dbReference type="EMBL" id="HHS30747.1"/>
    </source>
</evidence>
<dbReference type="SUPFAM" id="SSF89392">
    <property type="entry name" value="Prokaryotic lipoproteins and lipoprotein localization factors"/>
    <property type="match status" value="1"/>
</dbReference>
<dbReference type="InterPro" id="IPR029046">
    <property type="entry name" value="LolA/LolB/LppX"/>
</dbReference>
<proteinExistence type="predicted"/>
<dbReference type="AlphaFoldDB" id="A0A7V6A5U3"/>
<evidence type="ECO:0000256" key="3">
    <source>
        <dbReference type="SAM" id="SignalP"/>
    </source>
</evidence>
<comment type="caution">
    <text evidence="5">The sequence shown here is derived from an EMBL/GenBank/DDBJ whole genome shotgun (WGS) entry which is preliminary data.</text>
</comment>
<protein>
    <submittedName>
        <fullName evidence="5">DUF4412 domain-containing protein</fullName>
    </submittedName>
</protein>
<feature type="domain" description="DUF4412" evidence="4">
    <location>
        <begin position="44"/>
        <end position="146"/>
    </location>
</feature>
<reference evidence="5" key="1">
    <citation type="journal article" date="2020" name="mSystems">
        <title>Genome- and Community-Level Interaction Insights into Carbon Utilization and Element Cycling Functions of Hydrothermarchaeota in Hydrothermal Sediment.</title>
        <authorList>
            <person name="Zhou Z."/>
            <person name="Liu Y."/>
            <person name="Xu W."/>
            <person name="Pan J."/>
            <person name="Luo Z.H."/>
            <person name="Li M."/>
        </authorList>
    </citation>
    <scope>NUCLEOTIDE SEQUENCE [LARGE SCALE GENOMIC DNA]</scope>
    <source>
        <strain evidence="5">SpSt-767</strain>
    </source>
</reference>
<feature type="signal peptide" evidence="3">
    <location>
        <begin position="1"/>
        <end position="26"/>
    </location>
</feature>
<evidence type="ECO:0000256" key="1">
    <source>
        <dbReference type="ARBA" id="ARBA00022729"/>
    </source>
</evidence>
<gene>
    <name evidence="5" type="ORF">ENV52_13735</name>
</gene>
<name>A0A7V6A5U3_9BACT</name>
<dbReference type="Gene3D" id="2.50.20.10">
    <property type="entry name" value="Lipoprotein localisation LolA/LolB/LppX"/>
    <property type="match status" value="1"/>
</dbReference>
<dbReference type="EMBL" id="DTGR01000213">
    <property type="protein sequence ID" value="HHS30747.1"/>
    <property type="molecule type" value="Genomic_DNA"/>
</dbReference>
<feature type="chain" id="PRO_5031254547" evidence="3">
    <location>
        <begin position="27"/>
        <end position="195"/>
    </location>
</feature>
<feature type="region of interest" description="Disordered" evidence="2">
    <location>
        <begin position="170"/>
        <end position="195"/>
    </location>
</feature>
<organism evidence="5">
    <name type="scientific">Desulfobacca acetoxidans</name>
    <dbReference type="NCBI Taxonomy" id="60893"/>
    <lineage>
        <taxon>Bacteria</taxon>
        <taxon>Pseudomonadati</taxon>
        <taxon>Thermodesulfobacteriota</taxon>
        <taxon>Desulfobaccia</taxon>
        <taxon>Desulfobaccales</taxon>
        <taxon>Desulfobaccaceae</taxon>
        <taxon>Desulfobacca</taxon>
    </lineage>
</organism>
<evidence type="ECO:0000256" key="2">
    <source>
        <dbReference type="SAM" id="MobiDB-lite"/>
    </source>
</evidence>
<dbReference type="Pfam" id="PF14371">
    <property type="entry name" value="DUF4412"/>
    <property type="match status" value="1"/>
</dbReference>
<evidence type="ECO:0000259" key="4">
    <source>
        <dbReference type="Pfam" id="PF14371"/>
    </source>
</evidence>
<dbReference type="InterPro" id="IPR025524">
    <property type="entry name" value="DUF4412"/>
</dbReference>